<sequence length="144" mass="16791">MWSRTSNALLDRSTNAQIMWTERVRKERRRLGLEKPGGPTTADLLLGVSRVAAKEPANSRRAAQRKALPRPPELFEKAFVDLHHRRIPELHRAVLMEWRNKRVASRSSSLPSLAKLHGETFEPYHRYQIEEPRLARLERIFQHG</sequence>
<gene>
    <name evidence="1" type="ORF">CCMP2556_LOCUS17979</name>
</gene>
<comment type="caution">
    <text evidence="1">The sequence shown here is derived from an EMBL/GenBank/DDBJ whole genome shotgun (WGS) entry which is preliminary data.</text>
</comment>
<evidence type="ECO:0000313" key="2">
    <source>
        <dbReference type="Proteomes" id="UP001642484"/>
    </source>
</evidence>
<dbReference type="EMBL" id="CAXAMN010010069">
    <property type="protein sequence ID" value="CAK9030698.1"/>
    <property type="molecule type" value="Genomic_DNA"/>
</dbReference>
<protein>
    <submittedName>
        <fullName evidence="1">Uncharacterized protein</fullName>
    </submittedName>
</protein>
<name>A0ABP0KVE9_9DINO</name>
<evidence type="ECO:0000313" key="1">
    <source>
        <dbReference type="EMBL" id="CAK9030698.1"/>
    </source>
</evidence>
<keyword evidence="2" id="KW-1185">Reference proteome</keyword>
<accession>A0ABP0KVE9</accession>
<organism evidence="1 2">
    <name type="scientific">Durusdinium trenchii</name>
    <dbReference type="NCBI Taxonomy" id="1381693"/>
    <lineage>
        <taxon>Eukaryota</taxon>
        <taxon>Sar</taxon>
        <taxon>Alveolata</taxon>
        <taxon>Dinophyceae</taxon>
        <taxon>Suessiales</taxon>
        <taxon>Symbiodiniaceae</taxon>
        <taxon>Durusdinium</taxon>
    </lineage>
</organism>
<reference evidence="1 2" key="1">
    <citation type="submission" date="2024-02" db="EMBL/GenBank/DDBJ databases">
        <authorList>
            <person name="Chen Y."/>
            <person name="Shah S."/>
            <person name="Dougan E. K."/>
            <person name="Thang M."/>
            <person name="Chan C."/>
        </authorList>
    </citation>
    <scope>NUCLEOTIDE SEQUENCE [LARGE SCALE GENOMIC DNA]</scope>
</reference>
<dbReference type="Proteomes" id="UP001642484">
    <property type="component" value="Unassembled WGS sequence"/>
</dbReference>
<proteinExistence type="predicted"/>